<dbReference type="SUPFAM" id="SSF49464">
    <property type="entry name" value="Carboxypeptidase regulatory domain-like"/>
    <property type="match status" value="1"/>
</dbReference>
<reference evidence="3" key="1">
    <citation type="journal article" date="2019" name="Int. J. Syst. Evol. Microbiol.">
        <title>The Global Catalogue of Microorganisms (GCM) 10K type strain sequencing project: providing services to taxonomists for standard genome sequencing and annotation.</title>
        <authorList>
            <consortium name="The Broad Institute Genomics Platform"/>
            <consortium name="The Broad Institute Genome Sequencing Center for Infectious Disease"/>
            <person name="Wu L."/>
            <person name="Ma J."/>
        </authorList>
    </citation>
    <scope>NUCLEOTIDE SEQUENCE [LARGE SCALE GENOMIC DNA]</scope>
    <source>
        <strain evidence="3">JCM 31920</strain>
    </source>
</reference>
<accession>A0ABP8LN58</accession>
<feature type="chain" id="PRO_5046417330" description="Carboxypeptidase-like regulatory domain-containing protein" evidence="1">
    <location>
        <begin position="20"/>
        <end position="298"/>
    </location>
</feature>
<protein>
    <recommendedName>
        <fullName evidence="4">Carboxypeptidase-like regulatory domain-containing protein</fullName>
    </recommendedName>
</protein>
<proteinExistence type="predicted"/>
<keyword evidence="1" id="KW-0732">Signal</keyword>
<comment type="caution">
    <text evidence="2">The sequence shown here is derived from an EMBL/GenBank/DDBJ whole genome shotgun (WGS) entry which is preliminary data.</text>
</comment>
<evidence type="ECO:0000256" key="1">
    <source>
        <dbReference type="SAM" id="SignalP"/>
    </source>
</evidence>
<organism evidence="2 3">
    <name type="scientific">Ravibacter arvi</name>
    <dbReference type="NCBI Taxonomy" id="2051041"/>
    <lineage>
        <taxon>Bacteria</taxon>
        <taxon>Pseudomonadati</taxon>
        <taxon>Bacteroidota</taxon>
        <taxon>Cytophagia</taxon>
        <taxon>Cytophagales</taxon>
        <taxon>Spirosomataceae</taxon>
        <taxon>Ravibacter</taxon>
    </lineage>
</organism>
<gene>
    <name evidence="2" type="ORF">GCM10023091_03420</name>
</gene>
<keyword evidence="3" id="KW-1185">Reference proteome</keyword>
<evidence type="ECO:0000313" key="2">
    <source>
        <dbReference type="EMBL" id="GAA4431980.1"/>
    </source>
</evidence>
<dbReference type="Proteomes" id="UP001501508">
    <property type="component" value="Unassembled WGS sequence"/>
</dbReference>
<evidence type="ECO:0008006" key="4">
    <source>
        <dbReference type="Google" id="ProtNLM"/>
    </source>
</evidence>
<dbReference type="InterPro" id="IPR008969">
    <property type="entry name" value="CarboxyPept-like_regulatory"/>
</dbReference>
<feature type="signal peptide" evidence="1">
    <location>
        <begin position="1"/>
        <end position="19"/>
    </location>
</feature>
<evidence type="ECO:0000313" key="3">
    <source>
        <dbReference type="Proteomes" id="UP001501508"/>
    </source>
</evidence>
<name>A0ABP8LN58_9BACT</name>
<sequence length="298" mass="33202">MQFLTYLSAFLLVSNIALSQTVQGVVYDSTNKQAIAYALISSADKSYGIAADSLGKFEIDKKFIAASTDVHVAAPGYKPALIPILRNKLNEIALVKFTPHDKFETNVPGRRKQSKKYGVFGVKSTSLYMGAYEGSNFEMALYIQNLNGRLGKIDTLNILFSKTGIFNSPFRIQFYEEIDGVPGRPVTNENIILYGFKPNSLNSFDLSEYHISFPPNGCFVSVEWLNVNSSGNRYLLKNDRGQYGIGPTIALTYDKPVSFLYGRKNGGEWEKVTKIYWDTVTMANVNPVISLDVSHAKH</sequence>
<dbReference type="RefSeq" id="WP_345026283.1">
    <property type="nucleotide sequence ID" value="NZ_BAABEY010000002.1"/>
</dbReference>
<dbReference type="Gene3D" id="2.60.40.1120">
    <property type="entry name" value="Carboxypeptidase-like, regulatory domain"/>
    <property type="match status" value="1"/>
</dbReference>
<dbReference type="EMBL" id="BAABEY010000002">
    <property type="protein sequence ID" value="GAA4431980.1"/>
    <property type="molecule type" value="Genomic_DNA"/>
</dbReference>